<keyword evidence="8 14" id="KW-0418">Kinase</keyword>
<dbReference type="Gene3D" id="3.30.565.10">
    <property type="entry name" value="Histidine kinase-like ATPase, C-terminal domain"/>
    <property type="match status" value="1"/>
</dbReference>
<dbReference type="InterPro" id="IPR036097">
    <property type="entry name" value="HisK_dim/P_sf"/>
</dbReference>
<dbReference type="GO" id="GO:0016020">
    <property type="term" value="C:membrane"/>
    <property type="evidence" value="ECO:0007669"/>
    <property type="project" value="UniProtKB-SubCell"/>
</dbReference>
<dbReference type="FunFam" id="1.10.287.130:FF:000004">
    <property type="entry name" value="Ethylene receptor 1"/>
    <property type="match status" value="1"/>
</dbReference>
<evidence type="ECO:0000313" key="14">
    <source>
        <dbReference type="EMBL" id="TKA95574.1"/>
    </source>
</evidence>
<dbReference type="GO" id="GO:0005524">
    <property type="term" value="F:ATP binding"/>
    <property type="evidence" value="ECO:0007669"/>
    <property type="project" value="UniProtKB-KW"/>
</dbReference>
<dbReference type="Proteomes" id="UP000306340">
    <property type="component" value="Unassembled WGS sequence"/>
</dbReference>
<keyword evidence="10" id="KW-1133">Transmembrane helix</keyword>
<evidence type="ECO:0000256" key="6">
    <source>
        <dbReference type="ARBA" id="ARBA00022692"/>
    </source>
</evidence>
<organism evidence="14 15">
    <name type="scientific">Cereibacter changlensis</name>
    <dbReference type="NCBI Taxonomy" id="402884"/>
    <lineage>
        <taxon>Bacteria</taxon>
        <taxon>Pseudomonadati</taxon>
        <taxon>Pseudomonadota</taxon>
        <taxon>Alphaproteobacteria</taxon>
        <taxon>Rhodobacterales</taxon>
        <taxon>Paracoccaceae</taxon>
        <taxon>Cereibacter</taxon>
    </lineage>
</organism>
<evidence type="ECO:0000256" key="9">
    <source>
        <dbReference type="ARBA" id="ARBA00022840"/>
    </source>
</evidence>
<comment type="catalytic activity">
    <reaction evidence="1">
        <text>ATP + protein L-histidine = ADP + protein N-phospho-L-histidine.</text>
        <dbReference type="EC" id="2.7.13.3"/>
    </reaction>
</comment>
<dbReference type="InterPro" id="IPR005467">
    <property type="entry name" value="His_kinase_dom"/>
</dbReference>
<proteinExistence type="predicted"/>
<dbReference type="PROSITE" id="PS50109">
    <property type="entry name" value="HIS_KIN"/>
    <property type="match status" value="1"/>
</dbReference>
<dbReference type="InterPro" id="IPR003594">
    <property type="entry name" value="HATPase_dom"/>
</dbReference>
<evidence type="ECO:0000256" key="8">
    <source>
        <dbReference type="ARBA" id="ARBA00022777"/>
    </source>
</evidence>
<keyword evidence="9" id="KW-0067">ATP-binding</keyword>
<keyword evidence="5" id="KW-0808">Transferase</keyword>
<evidence type="ECO:0000256" key="1">
    <source>
        <dbReference type="ARBA" id="ARBA00000085"/>
    </source>
</evidence>
<evidence type="ECO:0000256" key="7">
    <source>
        <dbReference type="ARBA" id="ARBA00022741"/>
    </source>
</evidence>
<keyword evidence="12" id="KW-0472">Membrane</keyword>
<dbReference type="InterPro" id="IPR036890">
    <property type="entry name" value="HATPase_C_sf"/>
</dbReference>
<dbReference type="PANTHER" id="PTHR43047">
    <property type="entry name" value="TWO-COMPONENT HISTIDINE PROTEIN KINASE"/>
    <property type="match status" value="1"/>
</dbReference>
<dbReference type="EMBL" id="SWAU01000170">
    <property type="protein sequence ID" value="TKA95574.1"/>
    <property type="molecule type" value="Genomic_DNA"/>
</dbReference>
<dbReference type="AlphaFoldDB" id="A0A4U0YZJ9"/>
<evidence type="ECO:0000313" key="15">
    <source>
        <dbReference type="Proteomes" id="UP000306340"/>
    </source>
</evidence>
<dbReference type="FunFam" id="3.30.565.10:FF:000010">
    <property type="entry name" value="Sensor histidine kinase RcsC"/>
    <property type="match status" value="1"/>
</dbReference>
<keyword evidence="11" id="KW-0902">Two-component regulatory system</keyword>
<protein>
    <recommendedName>
        <fullName evidence="3">histidine kinase</fullName>
        <ecNumber evidence="3">2.7.13.3</ecNumber>
    </recommendedName>
</protein>
<evidence type="ECO:0000256" key="3">
    <source>
        <dbReference type="ARBA" id="ARBA00012438"/>
    </source>
</evidence>
<evidence type="ECO:0000256" key="5">
    <source>
        <dbReference type="ARBA" id="ARBA00022679"/>
    </source>
</evidence>
<evidence type="ECO:0000256" key="11">
    <source>
        <dbReference type="ARBA" id="ARBA00023012"/>
    </source>
</evidence>
<name>A0A4U0YZJ9_9RHOB</name>
<sequence>RPALLAAAGGRVPAVVSVNSAPISHPNRSARVVLAVADITEQVAAERDLRQAVDRAEAASRIKSQFLANMSHEIRTPLNGVLGMAEVLDRAVTDAEHKRMVTTIRRSGEMLLTILNDVLDMSKIEAGKMELERVAFRPDELALRVDEMHRQMAEEKGLALEVYASVGADATRTGDPLRIMQILQNLVSNAVKFTEAGEVVVTFFCPRGAPMVIEVRDTGIGMTEAQSERIFDEFEQADGSMTRRFGGTGLGMAIVRRLVESMGGVIAIDSAPGQGTTVRVTLPLPEAV</sequence>
<dbReference type="InterPro" id="IPR004358">
    <property type="entry name" value="Sig_transdc_His_kin-like_C"/>
</dbReference>
<evidence type="ECO:0000256" key="4">
    <source>
        <dbReference type="ARBA" id="ARBA00022553"/>
    </source>
</evidence>
<reference evidence="14 15" key="1">
    <citation type="submission" date="2019-04" db="EMBL/GenBank/DDBJ databases">
        <title>Crypto-aerobic microbial life in anoxic (sulfidic) marine sediments.</title>
        <authorList>
            <person name="Bhattacharya S."/>
            <person name="Roy C."/>
            <person name="Mondal N."/>
            <person name="Sarkar J."/>
            <person name="Mandal S."/>
            <person name="Rameez M.J."/>
            <person name="Ghosh W."/>
        </authorList>
    </citation>
    <scope>NUCLEOTIDE SEQUENCE [LARGE SCALE GENOMIC DNA]</scope>
    <source>
        <strain evidence="14 15">SBBC</strain>
    </source>
</reference>
<dbReference type="CDD" id="cd00082">
    <property type="entry name" value="HisKA"/>
    <property type="match status" value="1"/>
</dbReference>
<dbReference type="Pfam" id="PF02518">
    <property type="entry name" value="HATPase_c"/>
    <property type="match status" value="1"/>
</dbReference>
<feature type="non-terminal residue" evidence="14">
    <location>
        <position position="1"/>
    </location>
</feature>
<dbReference type="SUPFAM" id="SSF47384">
    <property type="entry name" value="Homodimeric domain of signal transducing histidine kinase"/>
    <property type="match status" value="1"/>
</dbReference>
<keyword evidence="6" id="KW-0812">Transmembrane</keyword>
<evidence type="ECO:0000256" key="10">
    <source>
        <dbReference type="ARBA" id="ARBA00022989"/>
    </source>
</evidence>
<dbReference type="SUPFAM" id="SSF55874">
    <property type="entry name" value="ATPase domain of HSP90 chaperone/DNA topoisomerase II/histidine kinase"/>
    <property type="match status" value="1"/>
</dbReference>
<keyword evidence="7" id="KW-0547">Nucleotide-binding</keyword>
<dbReference type="EC" id="2.7.13.3" evidence="3"/>
<dbReference type="Pfam" id="PF00512">
    <property type="entry name" value="HisKA"/>
    <property type="match status" value="1"/>
</dbReference>
<comment type="subcellular location">
    <subcellularLocation>
        <location evidence="2">Membrane</location>
    </subcellularLocation>
</comment>
<evidence type="ECO:0000256" key="2">
    <source>
        <dbReference type="ARBA" id="ARBA00004370"/>
    </source>
</evidence>
<dbReference type="CDD" id="cd16922">
    <property type="entry name" value="HATPase_EvgS-ArcB-TorS-like"/>
    <property type="match status" value="1"/>
</dbReference>
<dbReference type="GO" id="GO:0000155">
    <property type="term" value="F:phosphorelay sensor kinase activity"/>
    <property type="evidence" value="ECO:0007669"/>
    <property type="project" value="InterPro"/>
</dbReference>
<accession>A0A4U0YZJ9</accession>
<keyword evidence="4" id="KW-0597">Phosphoprotein</keyword>
<dbReference type="SMART" id="SM00387">
    <property type="entry name" value="HATPase_c"/>
    <property type="match status" value="1"/>
</dbReference>
<dbReference type="PRINTS" id="PR00344">
    <property type="entry name" value="BCTRLSENSOR"/>
</dbReference>
<dbReference type="InterPro" id="IPR003661">
    <property type="entry name" value="HisK_dim/P_dom"/>
</dbReference>
<gene>
    <name evidence="14" type="ORF">FAZ78_16110</name>
</gene>
<feature type="domain" description="Histidine kinase" evidence="13">
    <location>
        <begin position="69"/>
        <end position="286"/>
    </location>
</feature>
<evidence type="ECO:0000259" key="13">
    <source>
        <dbReference type="PROSITE" id="PS50109"/>
    </source>
</evidence>
<dbReference type="SMART" id="SM00388">
    <property type="entry name" value="HisKA"/>
    <property type="match status" value="1"/>
</dbReference>
<comment type="caution">
    <text evidence="14">The sequence shown here is derived from an EMBL/GenBank/DDBJ whole genome shotgun (WGS) entry which is preliminary data.</text>
</comment>
<dbReference type="Gene3D" id="1.10.287.130">
    <property type="match status" value="1"/>
</dbReference>
<evidence type="ECO:0000256" key="12">
    <source>
        <dbReference type="ARBA" id="ARBA00023136"/>
    </source>
</evidence>
<dbReference type="RefSeq" id="WP_248633403.1">
    <property type="nucleotide sequence ID" value="NZ_SWAU01000170.1"/>
</dbReference>